<dbReference type="RefSeq" id="WP_123103365.1">
    <property type="nucleotide sequence ID" value="NZ_CP127527.1"/>
</dbReference>
<dbReference type="SUPFAM" id="SSF52317">
    <property type="entry name" value="Class I glutamine amidotransferase-like"/>
    <property type="match status" value="1"/>
</dbReference>
<dbReference type="EMBL" id="RIZI01000156">
    <property type="protein sequence ID" value="RNF63528.1"/>
    <property type="molecule type" value="Genomic_DNA"/>
</dbReference>
<evidence type="ECO:0000256" key="1">
    <source>
        <dbReference type="SAM" id="MobiDB-lite"/>
    </source>
</evidence>
<comment type="caution">
    <text evidence="2">The sequence shown here is derived from an EMBL/GenBank/DDBJ whole genome shotgun (WGS) entry which is preliminary data.</text>
</comment>
<organism evidence="2">
    <name type="scientific">Acidithiobacillus sulfuriphilus</name>
    <dbReference type="NCBI Taxonomy" id="1867749"/>
    <lineage>
        <taxon>Bacteria</taxon>
        <taxon>Pseudomonadati</taxon>
        <taxon>Pseudomonadota</taxon>
        <taxon>Acidithiobacillia</taxon>
        <taxon>Acidithiobacillales</taxon>
        <taxon>Acidithiobacillaceae</taxon>
        <taxon>Acidithiobacillus</taxon>
    </lineage>
</organism>
<dbReference type="PANTHER" id="PTHR43235">
    <property type="entry name" value="GLUTAMINE AMIDOTRANSFERASE PB2B2.05-RELATED"/>
    <property type="match status" value="1"/>
</dbReference>
<sequence>MKPPSPPLPIVALSAYERNGEPFSLAPEYAAAVCRADGLPVLFPPQCPGGLDFILRCDALVLTGGGDISPDFYGVVADESIHAVHPDRDAAEIALARAAIAQGLPLLGICRGMQILNVALGGTLHLDLPKTVGTHVPHRSSSLTPVAHSVEILAGSTLARILGKNQVCISSWHHQAVAVLAQALRVSAQAVDGVIEAVEMPGNPDVLAVQWHPEHTCADDPAQQALFRWLVERARKGRARRAASRSGQAGPVAQPGEEGG</sequence>
<dbReference type="GO" id="GO:0006598">
    <property type="term" value="P:polyamine catabolic process"/>
    <property type="evidence" value="ECO:0007669"/>
    <property type="project" value="TreeGrafter"/>
</dbReference>
<dbReference type="AlphaFoldDB" id="A0A3M8R4N7"/>
<dbReference type="InterPro" id="IPR044668">
    <property type="entry name" value="PuuD-like"/>
</dbReference>
<keyword evidence="2" id="KW-0378">Hydrolase</keyword>
<dbReference type="InterPro" id="IPR029062">
    <property type="entry name" value="Class_I_gatase-like"/>
</dbReference>
<gene>
    <name evidence="2" type="ORF">EC580_06555</name>
</gene>
<proteinExistence type="predicted"/>
<dbReference type="OrthoDB" id="5289487at2"/>
<dbReference type="Gene3D" id="3.40.50.880">
    <property type="match status" value="1"/>
</dbReference>
<reference evidence="2" key="1">
    <citation type="submission" date="2018-10" db="EMBL/GenBank/DDBJ databases">
        <title>Acidithiobacillus sulfuriphilus sp. nov.: an extremely acidophilic sulfur-oxidizing chemolithotroph isolated from a neutral pH environment.</title>
        <authorList>
            <person name="Falagan C."/>
            <person name="Moya-Beltran A."/>
            <person name="Quatrini R."/>
            <person name="Johnson D.B."/>
        </authorList>
    </citation>
    <scope>NUCLEOTIDE SEQUENCE [LARGE SCALE GENOMIC DNA]</scope>
    <source>
        <strain evidence="2">CJ-2</strain>
    </source>
</reference>
<feature type="region of interest" description="Disordered" evidence="1">
    <location>
        <begin position="238"/>
        <end position="260"/>
    </location>
</feature>
<evidence type="ECO:0000313" key="2">
    <source>
        <dbReference type="EMBL" id="RNF63528.1"/>
    </source>
</evidence>
<dbReference type="GO" id="GO:0005829">
    <property type="term" value="C:cytosol"/>
    <property type="evidence" value="ECO:0007669"/>
    <property type="project" value="TreeGrafter"/>
</dbReference>
<dbReference type="GO" id="GO:0033969">
    <property type="term" value="F:gamma-glutamyl-gamma-aminobutyrate hydrolase activity"/>
    <property type="evidence" value="ECO:0007669"/>
    <property type="project" value="TreeGrafter"/>
</dbReference>
<name>A0A3M8R4N7_9PROT</name>
<protein>
    <submittedName>
        <fullName evidence="2">Gamma-glutamyl-gamma-aminobutyrate hydrolase family protein</fullName>
    </submittedName>
</protein>
<dbReference type="Pfam" id="PF07722">
    <property type="entry name" value="Peptidase_C26"/>
    <property type="match status" value="1"/>
</dbReference>
<dbReference type="CDD" id="cd01745">
    <property type="entry name" value="GATase1_2"/>
    <property type="match status" value="1"/>
</dbReference>
<accession>A0A3M8R4N7</accession>
<dbReference type="InterPro" id="IPR011697">
    <property type="entry name" value="Peptidase_C26"/>
</dbReference>
<dbReference type="PROSITE" id="PS51273">
    <property type="entry name" value="GATASE_TYPE_1"/>
    <property type="match status" value="1"/>
</dbReference>
<dbReference type="PANTHER" id="PTHR43235:SF1">
    <property type="entry name" value="GLUTAMINE AMIDOTRANSFERASE PB2B2.05-RELATED"/>
    <property type="match status" value="1"/>
</dbReference>